<dbReference type="Gene3D" id="1.10.3720.10">
    <property type="entry name" value="MetI-like"/>
    <property type="match status" value="1"/>
</dbReference>
<comment type="similarity">
    <text evidence="8">Belongs to the binding-protein-dependent transport system permease family.</text>
</comment>
<dbReference type="InterPro" id="IPR000515">
    <property type="entry name" value="MetI-like"/>
</dbReference>
<feature type="domain" description="ABC transmembrane type-1" evidence="9">
    <location>
        <begin position="69"/>
        <end position="257"/>
    </location>
</feature>
<dbReference type="Pfam" id="PF00528">
    <property type="entry name" value="BPD_transp_1"/>
    <property type="match status" value="1"/>
</dbReference>
<feature type="transmembrane region" description="Helical" evidence="8">
    <location>
        <begin position="193"/>
        <end position="217"/>
    </location>
</feature>
<dbReference type="PROSITE" id="PS50928">
    <property type="entry name" value="ABC_TM1"/>
    <property type="match status" value="1"/>
</dbReference>
<evidence type="ECO:0000256" key="1">
    <source>
        <dbReference type="ARBA" id="ARBA00004429"/>
    </source>
</evidence>
<accession>A0A3N1KUH8</accession>
<keyword evidence="2 8" id="KW-0813">Transport</keyword>
<dbReference type="GO" id="GO:0055085">
    <property type="term" value="P:transmembrane transport"/>
    <property type="evidence" value="ECO:0007669"/>
    <property type="project" value="InterPro"/>
</dbReference>
<comment type="caution">
    <text evidence="10">The sequence shown here is derived from an EMBL/GenBank/DDBJ whole genome shotgun (WGS) entry which is preliminary data.</text>
</comment>
<evidence type="ECO:0000313" key="11">
    <source>
        <dbReference type="Proteomes" id="UP000278222"/>
    </source>
</evidence>
<proteinExistence type="inferred from homology"/>
<evidence type="ECO:0000256" key="2">
    <source>
        <dbReference type="ARBA" id="ARBA00022448"/>
    </source>
</evidence>
<feature type="transmembrane region" description="Helical" evidence="8">
    <location>
        <begin position="12"/>
        <end position="38"/>
    </location>
</feature>
<keyword evidence="11" id="KW-1185">Reference proteome</keyword>
<evidence type="ECO:0000256" key="3">
    <source>
        <dbReference type="ARBA" id="ARBA00022475"/>
    </source>
</evidence>
<name>A0A3N1KUH8_9PROT</name>
<dbReference type="CDD" id="cd06261">
    <property type="entry name" value="TM_PBP2"/>
    <property type="match status" value="1"/>
</dbReference>
<dbReference type="OrthoDB" id="7268769at2"/>
<dbReference type="PANTHER" id="PTHR43357">
    <property type="entry name" value="INNER MEMBRANE ABC TRANSPORTER PERMEASE PROTEIN YDCV"/>
    <property type="match status" value="1"/>
</dbReference>
<dbReference type="SUPFAM" id="SSF161098">
    <property type="entry name" value="MetI-like"/>
    <property type="match status" value="1"/>
</dbReference>
<dbReference type="GO" id="GO:0005886">
    <property type="term" value="C:plasma membrane"/>
    <property type="evidence" value="ECO:0007669"/>
    <property type="project" value="UniProtKB-SubCell"/>
</dbReference>
<protein>
    <submittedName>
        <fullName evidence="10">Putative spermidine/putrescine transport system permease protein</fullName>
    </submittedName>
</protein>
<evidence type="ECO:0000256" key="8">
    <source>
        <dbReference type="RuleBase" id="RU363032"/>
    </source>
</evidence>
<dbReference type="EMBL" id="RJKX01000017">
    <property type="protein sequence ID" value="ROP83132.1"/>
    <property type="molecule type" value="Genomic_DNA"/>
</dbReference>
<dbReference type="RefSeq" id="WP_123694123.1">
    <property type="nucleotide sequence ID" value="NZ_AP019700.1"/>
</dbReference>
<gene>
    <name evidence="10" type="ORF">EDC65_4663</name>
</gene>
<dbReference type="Proteomes" id="UP000278222">
    <property type="component" value="Unassembled WGS sequence"/>
</dbReference>
<evidence type="ECO:0000256" key="7">
    <source>
        <dbReference type="ARBA" id="ARBA00023136"/>
    </source>
</evidence>
<keyword evidence="6 8" id="KW-1133">Transmembrane helix</keyword>
<dbReference type="InterPro" id="IPR035906">
    <property type="entry name" value="MetI-like_sf"/>
</dbReference>
<keyword evidence="5 8" id="KW-0812">Transmembrane</keyword>
<feature type="transmembrane region" description="Helical" evidence="8">
    <location>
        <begin position="107"/>
        <end position="127"/>
    </location>
</feature>
<sequence length="267" mass="28505">MTARIRLPRPAVVASAVFNAVCYLFLALPAVVVVAASFSSASMLSFPPRGFTLSWYAKTLADPAFMSALRVSVELAFLSTGLALALGLPAGYALARYRFRGRELAQSILMSPLVVPAVVFAIGLLQLLTVIGLARSMVGLVVGHVVITLPYVVRNMTAAFVLFDPSLEQAARNLRATPFQVIRRVTLPVMLPSVLSSAVFAFVTSFGNLTVSIFLGGPGHTTLPVQIFAYVDQSLDPMVAAVSTIVILITLAVVFLVERLVGLQRIV</sequence>
<dbReference type="AlphaFoldDB" id="A0A3N1KUH8"/>
<evidence type="ECO:0000313" key="10">
    <source>
        <dbReference type="EMBL" id="ROP83132.1"/>
    </source>
</evidence>
<keyword evidence="3" id="KW-1003">Cell membrane</keyword>
<evidence type="ECO:0000256" key="5">
    <source>
        <dbReference type="ARBA" id="ARBA00022692"/>
    </source>
</evidence>
<evidence type="ECO:0000259" key="9">
    <source>
        <dbReference type="PROSITE" id="PS50928"/>
    </source>
</evidence>
<feature type="transmembrane region" description="Helical" evidence="8">
    <location>
        <begin position="133"/>
        <end position="153"/>
    </location>
</feature>
<evidence type="ECO:0000256" key="6">
    <source>
        <dbReference type="ARBA" id="ARBA00022989"/>
    </source>
</evidence>
<keyword evidence="7 8" id="KW-0472">Membrane</keyword>
<feature type="transmembrane region" description="Helical" evidence="8">
    <location>
        <begin position="75"/>
        <end position="95"/>
    </location>
</feature>
<reference evidence="10 11" key="1">
    <citation type="submission" date="2018-11" db="EMBL/GenBank/DDBJ databases">
        <title>Genomic Encyclopedia of Type Strains, Phase IV (KMG-IV): sequencing the most valuable type-strain genomes for metagenomic binning, comparative biology and taxonomic classification.</title>
        <authorList>
            <person name="Goeker M."/>
        </authorList>
    </citation>
    <scope>NUCLEOTIDE SEQUENCE [LARGE SCALE GENOMIC DNA]</scope>
    <source>
        <strain evidence="10 11">DSM 5900</strain>
    </source>
</reference>
<organism evidence="10 11">
    <name type="scientific">Stella humosa</name>
    <dbReference type="NCBI Taxonomy" id="94"/>
    <lineage>
        <taxon>Bacteria</taxon>
        <taxon>Pseudomonadati</taxon>
        <taxon>Pseudomonadota</taxon>
        <taxon>Alphaproteobacteria</taxon>
        <taxon>Rhodospirillales</taxon>
        <taxon>Stellaceae</taxon>
        <taxon>Stella</taxon>
    </lineage>
</organism>
<comment type="subcellular location">
    <subcellularLocation>
        <location evidence="1">Cell inner membrane</location>
        <topology evidence="1">Multi-pass membrane protein</topology>
    </subcellularLocation>
    <subcellularLocation>
        <location evidence="8">Cell membrane</location>
        <topology evidence="8">Multi-pass membrane protein</topology>
    </subcellularLocation>
</comment>
<keyword evidence="4" id="KW-0997">Cell inner membrane</keyword>
<feature type="transmembrane region" description="Helical" evidence="8">
    <location>
        <begin position="237"/>
        <end position="257"/>
    </location>
</feature>
<evidence type="ECO:0000256" key="4">
    <source>
        <dbReference type="ARBA" id="ARBA00022519"/>
    </source>
</evidence>
<dbReference type="PANTHER" id="PTHR43357:SF4">
    <property type="entry name" value="INNER MEMBRANE ABC TRANSPORTER PERMEASE PROTEIN YDCV"/>
    <property type="match status" value="1"/>
</dbReference>